<comment type="caution">
    <text evidence="1">The sequence shown here is derived from an EMBL/GenBank/DDBJ whole genome shotgun (WGS) entry which is preliminary data.</text>
</comment>
<gene>
    <name evidence="1" type="ORF">VNO77_03104</name>
</gene>
<sequence length="262" mass="29171">MQTYVTYQGLHGDRTKLIGGLVLIKIHPLIPVSISGLVKLKAKRSASLSNGMVFDPGLTFGLKTPNKGFMPYLPLHTESGVGLSIPDMSLFSHGVDPSAVFNPDHYTATSLHFGNDLKTNPTPATSGKTMHDHERPCPIDVINHHVKASVRRTGSSTRSIDLCPLHMQSPEPHVSVPLTSIYLDFKFSWPLPNKSEEILEKRRPMNLCTSNRPNQLMRIIYQNPLTWRRRDCSRRLFSLSGGGVDSKLENKVGTLWQPGRNV</sequence>
<dbReference type="Proteomes" id="UP001367508">
    <property type="component" value="Unassembled WGS sequence"/>
</dbReference>
<dbReference type="AlphaFoldDB" id="A0AAN9N0L5"/>
<accession>A0AAN9N0L5</accession>
<reference evidence="1 2" key="1">
    <citation type="submission" date="2024-01" db="EMBL/GenBank/DDBJ databases">
        <title>The genomes of 5 underutilized Papilionoideae crops provide insights into root nodulation and disease resistanc.</title>
        <authorList>
            <person name="Jiang F."/>
        </authorList>
    </citation>
    <scope>NUCLEOTIDE SEQUENCE [LARGE SCALE GENOMIC DNA]</scope>
    <source>
        <strain evidence="1">LVBAO_FW01</strain>
        <tissue evidence="1">Leaves</tissue>
    </source>
</reference>
<dbReference type="EMBL" id="JAYMYQ010000001">
    <property type="protein sequence ID" value="KAK7361073.1"/>
    <property type="molecule type" value="Genomic_DNA"/>
</dbReference>
<evidence type="ECO:0000313" key="2">
    <source>
        <dbReference type="Proteomes" id="UP001367508"/>
    </source>
</evidence>
<organism evidence="1 2">
    <name type="scientific">Canavalia gladiata</name>
    <name type="common">Sword bean</name>
    <name type="synonym">Dolichos gladiatus</name>
    <dbReference type="NCBI Taxonomy" id="3824"/>
    <lineage>
        <taxon>Eukaryota</taxon>
        <taxon>Viridiplantae</taxon>
        <taxon>Streptophyta</taxon>
        <taxon>Embryophyta</taxon>
        <taxon>Tracheophyta</taxon>
        <taxon>Spermatophyta</taxon>
        <taxon>Magnoliopsida</taxon>
        <taxon>eudicotyledons</taxon>
        <taxon>Gunneridae</taxon>
        <taxon>Pentapetalae</taxon>
        <taxon>rosids</taxon>
        <taxon>fabids</taxon>
        <taxon>Fabales</taxon>
        <taxon>Fabaceae</taxon>
        <taxon>Papilionoideae</taxon>
        <taxon>50 kb inversion clade</taxon>
        <taxon>NPAAA clade</taxon>
        <taxon>indigoferoid/millettioid clade</taxon>
        <taxon>Phaseoleae</taxon>
        <taxon>Canavalia</taxon>
    </lineage>
</organism>
<name>A0AAN9N0L5_CANGL</name>
<proteinExistence type="predicted"/>
<keyword evidence="2" id="KW-1185">Reference proteome</keyword>
<protein>
    <submittedName>
        <fullName evidence="1">Uncharacterized protein</fullName>
    </submittedName>
</protein>
<evidence type="ECO:0000313" key="1">
    <source>
        <dbReference type="EMBL" id="KAK7361073.1"/>
    </source>
</evidence>